<gene>
    <name evidence="12" type="ORF">Kpol_1030p24</name>
</gene>
<evidence type="ECO:0000256" key="9">
    <source>
        <dbReference type="ARBA" id="ARBA00023136"/>
    </source>
</evidence>
<dbReference type="GO" id="GO:0006970">
    <property type="term" value="P:response to osmotic stress"/>
    <property type="evidence" value="ECO:0007669"/>
    <property type="project" value="EnsemblFungi"/>
</dbReference>
<dbReference type="KEGG" id="vpo:Kpol_1030p24"/>
<dbReference type="InterPro" id="IPR034804">
    <property type="entry name" value="SQR/QFR_C/D"/>
</dbReference>
<sequence>MLSSGFRVGLSGLRCYNGNFMKMSLLISQQQQQRSISFKKAFDKLKIIPSPPGGVTGDVNESFKPPESNMFHGSYHWSYERVTAATVLPLTSYAIYAAATGGELHPLVDGALATSALFYLQYEFKSCIIDYIPKRKFGVWHNLANYLLLGGTAVGLYGIYTLETDNNGIFDLIKKACNDEDPALSIFRRR</sequence>
<dbReference type="HOGENOM" id="CLU_096618_0_0_1"/>
<comment type="subcellular location">
    <subcellularLocation>
        <location evidence="1 11">Mitochondrion inner membrane</location>
        <topology evidence="1 11">Multi-pass membrane protein</topology>
    </subcellularLocation>
</comment>
<dbReference type="GeneID" id="5544548"/>
<dbReference type="EMBL" id="DS480425">
    <property type="protein sequence ID" value="EDO16414.1"/>
    <property type="molecule type" value="Genomic_DNA"/>
</dbReference>
<dbReference type="Proteomes" id="UP000000267">
    <property type="component" value="Unassembled WGS sequence"/>
</dbReference>
<evidence type="ECO:0000256" key="6">
    <source>
        <dbReference type="ARBA" id="ARBA00022946"/>
    </source>
</evidence>
<evidence type="ECO:0000256" key="2">
    <source>
        <dbReference type="ARBA" id="ARBA00007294"/>
    </source>
</evidence>
<dbReference type="STRING" id="436907.A7TMU2"/>
<dbReference type="Pfam" id="PF05328">
    <property type="entry name" value="CybS"/>
    <property type="match status" value="1"/>
</dbReference>
<dbReference type="CDD" id="cd03496">
    <property type="entry name" value="SQR_TypeC_CybS"/>
    <property type="match status" value="1"/>
</dbReference>
<keyword evidence="3" id="KW-0813">Transport</keyword>
<evidence type="ECO:0000256" key="4">
    <source>
        <dbReference type="ARBA" id="ARBA00022692"/>
    </source>
</evidence>
<keyword evidence="13" id="KW-1185">Reference proteome</keyword>
<evidence type="ECO:0000313" key="12">
    <source>
        <dbReference type="EMBL" id="EDO16414.1"/>
    </source>
</evidence>
<dbReference type="PANTHER" id="PTHR13337">
    <property type="entry name" value="SUCCINATE DEHYDROGENASE"/>
    <property type="match status" value="1"/>
</dbReference>
<evidence type="ECO:0000313" key="13">
    <source>
        <dbReference type="Proteomes" id="UP000000267"/>
    </source>
</evidence>
<protein>
    <recommendedName>
        <fullName evidence="11">Succinate dehydrogenase [ubiquinone] cytochrome b small subunit</fullName>
    </recommendedName>
</protein>
<dbReference type="GO" id="GO:0006915">
    <property type="term" value="P:apoptotic process"/>
    <property type="evidence" value="ECO:0007669"/>
    <property type="project" value="EnsemblFungi"/>
</dbReference>
<keyword evidence="8 11" id="KW-0496">Mitochondrion</keyword>
<dbReference type="GO" id="GO:0034599">
    <property type="term" value="P:cellular response to oxidative stress"/>
    <property type="evidence" value="ECO:0007669"/>
    <property type="project" value="EnsemblFungi"/>
</dbReference>
<dbReference type="eggNOG" id="KOG4097">
    <property type="taxonomic scope" value="Eukaryota"/>
</dbReference>
<dbReference type="InterPro" id="IPR007992">
    <property type="entry name" value="CybS"/>
</dbReference>
<proteinExistence type="inferred from homology"/>
<dbReference type="OMA" id="DYIPKRK"/>
<evidence type="ECO:0000256" key="7">
    <source>
        <dbReference type="ARBA" id="ARBA00022989"/>
    </source>
</evidence>
<dbReference type="InParanoid" id="A7TMU2"/>
<name>A7TMU2_VANPO</name>
<dbReference type="AlphaFoldDB" id="A7TMU2"/>
<dbReference type="GO" id="GO:0046685">
    <property type="term" value="P:response to arsenic-containing substance"/>
    <property type="evidence" value="ECO:0007669"/>
    <property type="project" value="EnsemblFungi"/>
</dbReference>
<feature type="binding site" evidence="10">
    <location>
        <position position="131"/>
    </location>
    <ligand>
        <name>a ubiquinone</name>
        <dbReference type="ChEBI" id="CHEBI:16389"/>
        <note>ligand shared with IP/SDHB</note>
    </ligand>
</feature>
<accession>A7TMU2</accession>
<organism evidence="13">
    <name type="scientific">Vanderwaltozyma polyspora (strain ATCC 22028 / DSM 70294 / BCRC 21397 / CBS 2163 / NBRC 10782 / NRRL Y-8283 / UCD 57-17)</name>
    <name type="common">Kluyveromyces polysporus</name>
    <dbReference type="NCBI Taxonomy" id="436907"/>
    <lineage>
        <taxon>Eukaryota</taxon>
        <taxon>Fungi</taxon>
        <taxon>Dikarya</taxon>
        <taxon>Ascomycota</taxon>
        <taxon>Saccharomycotina</taxon>
        <taxon>Saccharomycetes</taxon>
        <taxon>Saccharomycetales</taxon>
        <taxon>Saccharomycetaceae</taxon>
        <taxon>Vanderwaltozyma</taxon>
    </lineage>
</organism>
<dbReference type="FunCoup" id="A7TMU2">
    <property type="interactions" value="93"/>
</dbReference>
<evidence type="ECO:0000256" key="5">
    <source>
        <dbReference type="ARBA" id="ARBA00022792"/>
    </source>
</evidence>
<dbReference type="PANTHER" id="PTHR13337:SF2">
    <property type="entry name" value="SUCCINATE DEHYDROGENASE [UBIQUINONE] CYTOCHROME B SMALL SUBUNIT, MITOCHONDRIAL"/>
    <property type="match status" value="1"/>
</dbReference>
<evidence type="ECO:0000256" key="10">
    <source>
        <dbReference type="PIRSR" id="PIRSR607992-1"/>
    </source>
</evidence>
<reference evidence="12 13" key="1">
    <citation type="journal article" date="2007" name="Proc. Natl. Acad. Sci. U.S.A.">
        <title>Independent sorting-out of thousands of duplicated gene pairs in two yeast species descended from a whole-genome duplication.</title>
        <authorList>
            <person name="Scannell D.R."/>
            <person name="Frank A.C."/>
            <person name="Conant G.C."/>
            <person name="Byrne K.P."/>
            <person name="Woolfit M."/>
            <person name="Wolfe K.H."/>
        </authorList>
    </citation>
    <scope>NUCLEOTIDE SEQUENCE [LARGE SCALE GENOMIC DNA]</scope>
    <source>
        <strain evidence="13">ATCC 22028 / DSM 70294 / BCRC 21397 / CBS 2163 / NBRC 10782 / NRRL Y-8283 / UCD 57-17</strain>
    </source>
</reference>
<dbReference type="PhylomeDB" id="A7TMU2"/>
<keyword evidence="9 11" id="KW-0472">Membrane</keyword>
<comment type="similarity">
    <text evidence="2 11">Belongs to the CybS family.</text>
</comment>
<dbReference type="GO" id="GO:0045039">
    <property type="term" value="P:protein insertion into mitochondrial inner membrane"/>
    <property type="evidence" value="ECO:0007669"/>
    <property type="project" value="EnsemblFungi"/>
</dbReference>
<keyword evidence="7" id="KW-1133">Transmembrane helix</keyword>
<dbReference type="GO" id="GO:0008320">
    <property type="term" value="F:protein transmembrane transporter activity"/>
    <property type="evidence" value="ECO:0007669"/>
    <property type="project" value="EnsemblFungi"/>
</dbReference>
<dbReference type="OrthoDB" id="18577at2759"/>
<evidence type="ECO:0000256" key="11">
    <source>
        <dbReference type="RuleBase" id="RU364031"/>
    </source>
</evidence>
<evidence type="ECO:0000256" key="1">
    <source>
        <dbReference type="ARBA" id="ARBA00004448"/>
    </source>
</evidence>
<dbReference type="RefSeq" id="XP_001644272.1">
    <property type="nucleotide sequence ID" value="XM_001644222.1"/>
</dbReference>
<keyword evidence="6 11" id="KW-0809">Transit peptide</keyword>
<keyword evidence="5 11" id="KW-0999">Mitochondrion inner membrane</keyword>
<keyword evidence="4" id="KW-0812">Transmembrane</keyword>
<dbReference type="Gene3D" id="1.20.1300.10">
    <property type="entry name" value="Fumarate reductase/succinate dehydrogenase, transmembrane subunit"/>
    <property type="match status" value="1"/>
</dbReference>
<dbReference type="GO" id="GO:0042721">
    <property type="term" value="C:TIM22 mitochondrial import inner membrane insertion complex"/>
    <property type="evidence" value="ECO:0007669"/>
    <property type="project" value="EnsemblFungi"/>
</dbReference>
<evidence type="ECO:0000256" key="8">
    <source>
        <dbReference type="ARBA" id="ARBA00023128"/>
    </source>
</evidence>
<evidence type="ECO:0000256" key="3">
    <source>
        <dbReference type="ARBA" id="ARBA00022448"/>
    </source>
</evidence>